<proteinExistence type="predicted"/>
<dbReference type="AlphaFoldDB" id="A0A2U1M6U1"/>
<accession>A0A2U1M6U1</accession>
<evidence type="ECO:0000313" key="1">
    <source>
        <dbReference type="EMBL" id="PWA56961.1"/>
    </source>
</evidence>
<dbReference type="InterPro" id="IPR025322">
    <property type="entry name" value="PADRE_dom"/>
</dbReference>
<dbReference type="Pfam" id="PF14009">
    <property type="entry name" value="PADRE"/>
    <property type="match status" value="1"/>
</dbReference>
<dbReference type="STRING" id="35608.A0A2U1M6U1"/>
<keyword evidence="2" id="KW-1185">Reference proteome</keyword>
<dbReference type="EMBL" id="PKPP01006304">
    <property type="protein sequence ID" value="PWA56961.1"/>
    <property type="molecule type" value="Genomic_DNA"/>
</dbReference>
<sequence length="167" mass="18233">MGICFSCYTGTIASKTTTTVKLILLDGQLREFKTPIKVFMVAQPLNSFICNSNDMDFDKVVKCMSDEEELYPGQIYFELPLSWLNRQLAAEDMASLAVKAGKALMCSSVNKVMCGCCGSKVDPLVFCDEDEMMSSSWSGDGGSCAGGDAGNRGKGRVFTRLERIVEE</sequence>
<comment type="caution">
    <text evidence="1">The sequence shown here is derived from an EMBL/GenBank/DDBJ whole genome shotgun (WGS) entry which is preliminary data.</text>
</comment>
<dbReference type="Proteomes" id="UP000245207">
    <property type="component" value="Unassembled WGS sequence"/>
</dbReference>
<reference evidence="1 2" key="1">
    <citation type="journal article" date="2018" name="Mol. Plant">
        <title>The genome of Artemisia annua provides insight into the evolution of Asteraceae family and artemisinin biosynthesis.</title>
        <authorList>
            <person name="Shen Q."/>
            <person name="Zhang L."/>
            <person name="Liao Z."/>
            <person name="Wang S."/>
            <person name="Yan T."/>
            <person name="Shi P."/>
            <person name="Liu M."/>
            <person name="Fu X."/>
            <person name="Pan Q."/>
            <person name="Wang Y."/>
            <person name="Lv Z."/>
            <person name="Lu X."/>
            <person name="Zhang F."/>
            <person name="Jiang W."/>
            <person name="Ma Y."/>
            <person name="Chen M."/>
            <person name="Hao X."/>
            <person name="Li L."/>
            <person name="Tang Y."/>
            <person name="Lv G."/>
            <person name="Zhou Y."/>
            <person name="Sun X."/>
            <person name="Brodelius P.E."/>
            <person name="Rose J.K.C."/>
            <person name="Tang K."/>
        </authorList>
    </citation>
    <scope>NUCLEOTIDE SEQUENCE [LARGE SCALE GENOMIC DNA]</scope>
    <source>
        <strain evidence="2">cv. Huhao1</strain>
        <tissue evidence="1">Leaf</tissue>
    </source>
</reference>
<dbReference type="PANTHER" id="PTHR33052">
    <property type="entry name" value="DUF4228 DOMAIN PROTEIN-RELATED"/>
    <property type="match status" value="1"/>
</dbReference>
<dbReference type="OrthoDB" id="843671at2759"/>
<protein>
    <submittedName>
        <fullName evidence="1">Uncharacterized protein</fullName>
    </submittedName>
</protein>
<name>A0A2U1M6U1_ARTAN</name>
<organism evidence="1 2">
    <name type="scientific">Artemisia annua</name>
    <name type="common">Sweet wormwood</name>
    <dbReference type="NCBI Taxonomy" id="35608"/>
    <lineage>
        <taxon>Eukaryota</taxon>
        <taxon>Viridiplantae</taxon>
        <taxon>Streptophyta</taxon>
        <taxon>Embryophyta</taxon>
        <taxon>Tracheophyta</taxon>
        <taxon>Spermatophyta</taxon>
        <taxon>Magnoliopsida</taxon>
        <taxon>eudicotyledons</taxon>
        <taxon>Gunneridae</taxon>
        <taxon>Pentapetalae</taxon>
        <taxon>asterids</taxon>
        <taxon>campanulids</taxon>
        <taxon>Asterales</taxon>
        <taxon>Asteraceae</taxon>
        <taxon>Asteroideae</taxon>
        <taxon>Anthemideae</taxon>
        <taxon>Artemisiinae</taxon>
        <taxon>Artemisia</taxon>
    </lineage>
</organism>
<evidence type="ECO:0000313" key="2">
    <source>
        <dbReference type="Proteomes" id="UP000245207"/>
    </source>
</evidence>
<gene>
    <name evidence="1" type="ORF">CTI12_AA237190</name>
</gene>